<dbReference type="InterPro" id="IPR029058">
    <property type="entry name" value="AB_hydrolase_fold"/>
</dbReference>
<feature type="chain" id="PRO_5041358652" evidence="3">
    <location>
        <begin position="25"/>
        <end position="697"/>
    </location>
</feature>
<keyword evidence="3" id="KW-0732">Signal</keyword>
<protein>
    <submittedName>
        <fullName evidence="5">S9 family peptidase</fullName>
    </submittedName>
</protein>
<accession>A0AA41X0G4</accession>
<dbReference type="SUPFAM" id="SSF69322">
    <property type="entry name" value="Tricorn protease domain 2"/>
    <property type="match status" value="1"/>
</dbReference>
<dbReference type="InterPro" id="IPR001375">
    <property type="entry name" value="Peptidase_S9_cat"/>
</dbReference>
<dbReference type="GO" id="GO:0004252">
    <property type="term" value="F:serine-type endopeptidase activity"/>
    <property type="evidence" value="ECO:0007669"/>
    <property type="project" value="TreeGrafter"/>
</dbReference>
<dbReference type="RefSeq" id="WP_254101794.1">
    <property type="nucleotide sequence ID" value="NZ_JANATA010000021.1"/>
</dbReference>
<evidence type="ECO:0000256" key="2">
    <source>
        <dbReference type="SAM" id="MobiDB-lite"/>
    </source>
</evidence>
<keyword evidence="1" id="KW-0378">Hydrolase</keyword>
<feature type="region of interest" description="Disordered" evidence="2">
    <location>
        <begin position="674"/>
        <end position="697"/>
    </location>
</feature>
<sequence length="697" mass="76443">MQLKRLVMGLAMAGVCMTGSYALADGHGDHSHAAKDNHFSIEHLPHVKHAGNITVAPNGDVSAYTLSVPRNMLDGDKDGRADTHLYVINDKGQNQSFIARDGSISALQFASDSNTLYFKTKRDNDKNTSLYSISMTGGEATKVFEYETSIGDYVVQGSHLYFVAKPKDDAEDLKDKGFKAHVYEEDTRLANIYKVDLAQAEPEAEVFFSQGHTSAIELASDGSFIVAAVAPTNLIDDFYMLRDLHVISTETAEVTNTIDMPGKLGTFVISDNNKHIAMHAGTDKHDSSDGVLMVAKVDSPELTQLTADKIQHIQDVDWYKGDILAVAHRGVESALVLYSPKGKVEKTFKTPDDIVVRSADVGKSTIHLIADSPKHPREVFTVRRGKAQKVTNNNAWLADIDLAAQTTFTYTARDNASIEGLLLTPNGTAPEKGWPLILMVHGGPEAHYSDGWNTAYSVPGQYAAAAGYAVYYPNYRGSTGRGVAFAKQHQNDYAGKEFNDLVDGVQALAAAGIIDKDRVGITGGSYGGYASMWGATALTEHFKAAVAFVGISNQVSKFGTSDIPNEMHLVHSLKWPWEDNWMNLIERSPIFHAGKANTPILIMHGEEDTRVHPSQSMELYRSIKVRTETPVRLVFYPGEGHGNRKAAAQYDYALRLLRWMDTYLAEDATRQTEKPPFSLDMKARLDAAKEKGDTSDN</sequence>
<reference evidence="5" key="1">
    <citation type="submission" date="2022-07" db="EMBL/GenBank/DDBJ databases">
        <title>Characterization of the Novel Bacterium Alteromonas immobilis LMIT006 and Alteromonas gregis LMIT007.</title>
        <authorList>
            <person name="Lin X."/>
        </authorList>
    </citation>
    <scope>NUCLEOTIDE SEQUENCE</scope>
    <source>
        <strain evidence="5">LMIT007</strain>
    </source>
</reference>
<evidence type="ECO:0000256" key="3">
    <source>
        <dbReference type="SAM" id="SignalP"/>
    </source>
</evidence>
<dbReference type="Proteomes" id="UP001165413">
    <property type="component" value="Unassembled WGS sequence"/>
</dbReference>
<dbReference type="Gene3D" id="2.120.10.30">
    <property type="entry name" value="TolB, C-terminal domain"/>
    <property type="match status" value="1"/>
</dbReference>
<dbReference type="EMBL" id="JANATA010000021">
    <property type="protein sequence ID" value="MCP3429450.1"/>
    <property type="molecule type" value="Genomic_DNA"/>
</dbReference>
<dbReference type="InterPro" id="IPR011042">
    <property type="entry name" value="6-blade_b-propeller_TolB-like"/>
</dbReference>
<dbReference type="PANTHER" id="PTHR42776">
    <property type="entry name" value="SERINE PEPTIDASE S9 FAMILY MEMBER"/>
    <property type="match status" value="1"/>
</dbReference>
<dbReference type="AlphaFoldDB" id="A0AA41X0G4"/>
<feature type="signal peptide" evidence="3">
    <location>
        <begin position="1"/>
        <end position="24"/>
    </location>
</feature>
<dbReference type="PANTHER" id="PTHR42776:SF27">
    <property type="entry name" value="DIPEPTIDYL PEPTIDASE FAMILY MEMBER 6"/>
    <property type="match status" value="1"/>
</dbReference>
<dbReference type="SUPFAM" id="SSF53474">
    <property type="entry name" value="alpha/beta-Hydrolases"/>
    <property type="match status" value="1"/>
</dbReference>
<dbReference type="Pfam" id="PF00326">
    <property type="entry name" value="Peptidase_S9"/>
    <property type="match status" value="1"/>
</dbReference>
<comment type="caution">
    <text evidence="5">The sequence shown here is derived from an EMBL/GenBank/DDBJ whole genome shotgun (WGS) entry which is preliminary data.</text>
</comment>
<dbReference type="GO" id="GO:0006508">
    <property type="term" value="P:proteolysis"/>
    <property type="evidence" value="ECO:0007669"/>
    <property type="project" value="InterPro"/>
</dbReference>
<proteinExistence type="predicted"/>
<evidence type="ECO:0000256" key="1">
    <source>
        <dbReference type="ARBA" id="ARBA00022801"/>
    </source>
</evidence>
<name>A0AA41X0G4_9ALTE</name>
<evidence type="ECO:0000313" key="5">
    <source>
        <dbReference type="EMBL" id="MCP3429450.1"/>
    </source>
</evidence>
<evidence type="ECO:0000313" key="6">
    <source>
        <dbReference type="Proteomes" id="UP001165413"/>
    </source>
</evidence>
<evidence type="ECO:0000259" key="4">
    <source>
        <dbReference type="Pfam" id="PF00326"/>
    </source>
</evidence>
<dbReference type="Gene3D" id="3.40.50.1820">
    <property type="entry name" value="alpha/beta hydrolase"/>
    <property type="match status" value="1"/>
</dbReference>
<gene>
    <name evidence="5" type="ORF">NLF92_10885</name>
</gene>
<feature type="compositionally biased region" description="Basic and acidic residues" evidence="2">
    <location>
        <begin position="681"/>
        <end position="697"/>
    </location>
</feature>
<organism evidence="5 6">
    <name type="scientific">Opacimonas viscosa</name>
    <dbReference type="NCBI Taxonomy" id="2961944"/>
    <lineage>
        <taxon>Bacteria</taxon>
        <taxon>Pseudomonadati</taxon>
        <taxon>Pseudomonadota</taxon>
        <taxon>Gammaproteobacteria</taxon>
        <taxon>Alteromonadales</taxon>
        <taxon>Alteromonadaceae</taxon>
        <taxon>Opacimonas</taxon>
    </lineage>
</organism>
<feature type="domain" description="Peptidase S9 prolyl oligopeptidase catalytic" evidence="4">
    <location>
        <begin position="461"/>
        <end position="665"/>
    </location>
</feature>
<keyword evidence="6" id="KW-1185">Reference proteome</keyword>